<feature type="transmembrane region" description="Helical" evidence="1">
    <location>
        <begin position="59"/>
        <end position="78"/>
    </location>
</feature>
<evidence type="ECO:0000313" key="2">
    <source>
        <dbReference type="EMBL" id="SCB51531.1"/>
    </source>
</evidence>
<gene>
    <name evidence="2" type="ORF">GA0061099_101911</name>
</gene>
<sequence>MLQFFAYAHLKPELQPTSVKFAEIVEWLVSLLPRNPERTACFAKLVVWLLPSSVRARQGWTFAIATMIGLTISTIFAMTPAPVTSPMQCGMVAHRKASRIGMRR</sequence>
<proteinExistence type="predicted"/>
<dbReference type="EMBL" id="FMAE01000019">
    <property type="protein sequence ID" value="SCB51531.1"/>
    <property type="molecule type" value="Genomic_DNA"/>
</dbReference>
<dbReference type="AlphaFoldDB" id="A0A1C3XGY5"/>
<keyword evidence="1" id="KW-0812">Transmembrane</keyword>
<accession>A0A1C3XGY5</accession>
<evidence type="ECO:0000313" key="3">
    <source>
        <dbReference type="Proteomes" id="UP000183174"/>
    </source>
</evidence>
<reference evidence="2 3" key="1">
    <citation type="submission" date="2016-08" db="EMBL/GenBank/DDBJ databases">
        <authorList>
            <person name="Seilhamer J.J."/>
        </authorList>
    </citation>
    <scope>NUCLEOTIDE SEQUENCE [LARGE SCALE GENOMIC DNA]</scope>
    <source>
        <strain evidence="2 3">CCBAU 10071</strain>
    </source>
</reference>
<keyword evidence="1" id="KW-1133">Transmembrane helix</keyword>
<organism evidence="2 3">
    <name type="scientific">Bradyrhizobium yuanmingense</name>
    <dbReference type="NCBI Taxonomy" id="108015"/>
    <lineage>
        <taxon>Bacteria</taxon>
        <taxon>Pseudomonadati</taxon>
        <taxon>Pseudomonadota</taxon>
        <taxon>Alphaproteobacteria</taxon>
        <taxon>Hyphomicrobiales</taxon>
        <taxon>Nitrobacteraceae</taxon>
        <taxon>Bradyrhizobium</taxon>
    </lineage>
</organism>
<protein>
    <submittedName>
        <fullName evidence="2">Uncharacterized protein</fullName>
    </submittedName>
</protein>
<keyword evidence="1" id="KW-0472">Membrane</keyword>
<dbReference type="Proteomes" id="UP000183174">
    <property type="component" value="Unassembled WGS sequence"/>
</dbReference>
<name>A0A1C3XGY5_9BRAD</name>
<evidence type="ECO:0000256" key="1">
    <source>
        <dbReference type="SAM" id="Phobius"/>
    </source>
</evidence>